<dbReference type="PROSITE" id="PS00018">
    <property type="entry name" value="EF_HAND_1"/>
    <property type="match status" value="1"/>
</dbReference>
<dbReference type="OrthoDB" id="279348at2"/>
<protein>
    <recommendedName>
        <fullName evidence="3">Dockerin domain-containing protein</fullName>
    </recommendedName>
</protein>
<dbReference type="AlphaFoldDB" id="A0A517TRT5"/>
<accession>A0A517TRT5</accession>
<dbReference type="RefSeq" id="WP_145430179.1">
    <property type="nucleotide sequence ID" value="NZ_CP036339.1"/>
</dbReference>
<dbReference type="GO" id="GO:0000272">
    <property type="term" value="P:polysaccharide catabolic process"/>
    <property type="evidence" value="ECO:0007669"/>
    <property type="project" value="InterPro"/>
</dbReference>
<evidence type="ECO:0000313" key="2">
    <source>
        <dbReference type="Proteomes" id="UP000317909"/>
    </source>
</evidence>
<proteinExistence type="predicted"/>
<dbReference type="EMBL" id="CP036339">
    <property type="protein sequence ID" value="QDT71087.1"/>
    <property type="molecule type" value="Genomic_DNA"/>
</dbReference>
<name>A0A517TRT5_9BACT</name>
<dbReference type="InterPro" id="IPR036439">
    <property type="entry name" value="Dockerin_dom_sf"/>
</dbReference>
<sequence length="354" mass="35632">MRTTLNSETGDKLSAERRYFRTASVIALVTWSLAISRAGAYPISSVFIVNPANSSLSVKASAYGFSDTDANSLAGSMNATLDLGASGSLPGAGAFTITGGTITPGGNYSLRLGFPPFLGVNILASGPAASVSTLEAPGTITRATPTGAIYNFDAANLLVSLNQGTIVVTGSTNETTDLSVEPVAGSAPEGTLGSLTLTTSGTNGLYTRINALLTLPINIEQSSDLEGGNGKVAATGTLNATSSFYVALSGIPGDFQLDGDVDDADLALWKSGFGVAAGATASNGDANADGLVDGADFLIWQRNRGTQPPAIGSDLAALPEPGTLGTCLAALTAIGMMRLRRGVSALNPPCGRCG</sequence>
<evidence type="ECO:0000313" key="1">
    <source>
        <dbReference type="EMBL" id="QDT71087.1"/>
    </source>
</evidence>
<dbReference type="Proteomes" id="UP000317909">
    <property type="component" value="Chromosome"/>
</dbReference>
<reference evidence="1 2" key="1">
    <citation type="submission" date="2019-02" db="EMBL/GenBank/DDBJ databases">
        <title>Deep-cultivation of Planctomycetes and their phenomic and genomic characterization uncovers novel biology.</title>
        <authorList>
            <person name="Wiegand S."/>
            <person name="Jogler M."/>
            <person name="Boedeker C."/>
            <person name="Pinto D."/>
            <person name="Vollmers J."/>
            <person name="Rivas-Marin E."/>
            <person name="Kohn T."/>
            <person name="Peeters S.H."/>
            <person name="Heuer A."/>
            <person name="Rast P."/>
            <person name="Oberbeckmann S."/>
            <person name="Bunk B."/>
            <person name="Jeske O."/>
            <person name="Meyerdierks A."/>
            <person name="Storesund J.E."/>
            <person name="Kallscheuer N."/>
            <person name="Luecker S."/>
            <person name="Lage O.M."/>
            <person name="Pohl T."/>
            <person name="Merkel B.J."/>
            <person name="Hornburger P."/>
            <person name="Mueller R.-W."/>
            <person name="Bruemmer F."/>
            <person name="Labrenz M."/>
            <person name="Spormann A.M."/>
            <person name="Op den Camp H."/>
            <person name="Overmann J."/>
            <person name="Amann R."/>
            <person name="Jetten M.S.M."/>
            <person name="Mascher T."/>
            <person name="Medema M.H."/>
            <person name="Devos D.P."/>
            <person name="Kaster A.-K."/>
            <person name="Ovreas L."/>
            <person name="Rohde M."/>
            <person name="Galperin M.Y."/>
            <person name="Jogler C."/>
        </authorList>
    </citation>
    <scope>NUCLEOTIDE SEQUENCE [LARGE SCALE GENOMIC DNA]</scope>
    <source>
        <strain evidence="1 2">I41</strain>
    </source>
</reference>
<dbReference type="InterPro" id="IPR018247">
    <property type="entry name" value="EF_Hand_1_Ca_BS"/>
</dbReference>
<keyword evidence="2" id="KW-1185">Reference proteome</keyword>
<organism evidence="1 2">
    <name type="scientific">Lacipirellula limnantheis</name>
    <dbReference type="NCBI Taxonomy" id="2528024"/>
    <lineage>
        <taxon>Bacteria</taxon>
        <taxon>Pseudomonadati</taxon>
        <taxon>Planctomycetota</taxon>
        <taxon>Planctomycetia</taxon>
        <taxon>Pirellulales</taxon>
        <taxon>Lacipirellulaceae</taxon>
        <taxon>Lacipirellula</taxon>
    </lineage>
</organism>
<dbReference type="KEGG" id="llh:I41_02420"/>
<evidence type="ECO:0008006" key="3">
    <source>
        <dbReference type="Google" id="ProtNLM"/>
    </source>
</evidence>
<dbReference type="Gene3D" id="1.10.1330.10">
    <property type="entry name" value="Dockerin domain"/>
    <property type="match status" value="1"/>
</dbReference>
<gene>
    <name evidence="1" type="ORF">I41_02420</name>
</gene>